<proteinExistence type="predicted"/>
<gene>
    <name evidence="1" type="ORF">JAAARDRAFT_132751</name>
</gene>
<evidence type="ECO:0000313" key="2">
    <source>
        <dbReference type="Proteomes" id="UP000027265"/>
    </source>
</evidence>
<accession>A0A067PNW1</accession>
<dbReference type="OrthoDB" id="3359487at2759"/>
<dbReference type="InterPro" id="IPR012337">
    <property type="entry name" value="RNaseH-like_sf"/>
</dbReference>
<dbReference type="AlphaFoldDB" id="A0A067PNW1"/>
<organism evidence="1 2">
    <name type="scientific">Jaapia argillacea MUCL 33604</name>
    <dbReference type="NCBI Taxonomy" id="933084"/>
    <lineage>
        <taxon>Eukaryota</taxon>
        <taxon>Fungi</taxon>
        <taxon>Dikarya</taxon>
        <taxon>Basidiomycota</taxon>
        <taxon>Agaricomycotina</taxon>
        <taxon>Agaricomycetes</taxon>
        <taxon>Agaricomycetidae</taxon>
        <taxon>Jaapiales</taxon>
        <taxon>Jaapiaceae</taxon>
        <taxon>Jaapia</taxon>
    </lineage>
</organism>
<keyword evidence="2" id="KW-1185">Reference proteome</keyword>
<reference evidence="2" key="1">
    <citation type="journal article" date="2014" name="Proc. Natl. Acad. Sci. U.S.A.">
        <title>Extensive sampling of basidiomycete genomes demonstrates inadequacy of the white-rot/brown-rot paradigm for wood decay fungi.</title>
        <authorList>
            <person name="Riley R."/>
            <person name="Salamov A.A."/>
            <person name="Brown D.W."/>
            <person name="Nagy L.G."/>
            <person name="Floudas D."/>
            <person name="Held B.W."/>
            <person name="Levasseur A."/>
            <person name="Lombard V."/>
            <person name="Morin E."/>
            <person name="Otillar R."/>
            <person name="Lindquist E.A."/>
            <person name="Sun H."/>
            <person name="LaButti K.M."/>
            <person name="Schmutz J."/>
            <person name="Jabbour D."/>
            <person name="Luo H."/>
            <person name="Baker S.E."/>
            <person name="Pisabarro A.G."/>
            <person name="Walton J.D."/>
            <person name="Blanchette R.A."/>
            <person name="Henrissat B."/>
            <person name="Martin F."/>
            <person name="Cullen D."/>
            <person name="Hibbett D.S."/>
            <person name="Grigoriev I.V."/>
        </authorList>
    </citation>
    <scope>NUCLEOTIDE SEQUENCE [LARGE SCALE GENOMIC DNA]</scope>
    <source>
        <strain evidence="2">MUCL 33604</strain>
    </source>
</reference>
<feature type="non-terminal residue" evidence="1">
    <location>
        <position position="1"/>
    </location>
</feature>
<dbReference type="InParanoid" id="A0A067PNW1"/>
<dbReference type="Proteomes" id="UP000027265">
    <property type="component" value="Unassembled WGS sequence"/>
</dbReference>
<evidence type="ECO:0000313" key="1">
    <source>
        <dbReference type="EMBL" id="KDQ56488.1"/>
    </source>
</evidence>
<dbReference type="HOGENOM" id="CLU_099691_0_0_1"/>
<dbReference type="SUPFAM" id="SSF53098">
    <property type="entry name" value="Ribonuclease H-like"/>
    <property type="match status" value="1"/>
</dbReference>
<dbReference type="STRING" id="933084.A0A067PNW1"/>
<name>A0A067PNW1_9AGAM</name>
<dbReference type="EMBL" id="KL197722">
    <property type="protein sequence ID" value="KDQ56488.1"/>
    <property type="molecule type" value="Genomic_DNA"/>
</dbReference>
<protein>
    <submittedName>
        <fullName evidence="1">Uncharacterized protein</fullName>
    </submittedName>
</protein>
<sequence>STQLRKFAFKVIYSTTKLLPAWNRRVAEHKLSERLMPQDVATQWNSMFDMLEFVFVYRKPIDTMCSDRAMGLREFEMAEGEWVIACQLRDILKDATLFFSHATLNLATVIPAMDLIDETLTTASLDVLKYNASIRASIGLAKKTLNQYYDMTDWSELYCIAMVLHPCHKLDYFKTARWEPSWITTAKDIVCTEYQHLYALDDSDDLEERTKPIASVSNTFSIRFYSSLSHSCN</sequence>